<reference evidence="1 2" key="1">
    <citation type="journal article" date="2006" name="Science">
        <title>The genome of black cottonwood, Populus trichocarpa (Torr. &amp; Gray).</title>
        <authorList>
            <person name="Tuskan G.A."/>
            <person name="Difazio S."/>
            <person name="Jansson S."/>
            <person name="Bohlmann J."/>
            <person name="Grigoriev I."/>
            <person name="Hellsten U."/>
            <person name="Putnam N."/>
            <person name="Ralph S."/>
            <person name="Rombauts S."/>
            <person name="Salamov A."/>
            <person name="Schein J."/>
            <person name="Sterck L."/>
            <person name="Aerts A."/>
            <person name="Bhalerao R.R."/>
            <person name="Bhalerao R.P."/>
            <person name="Blaudez D."/>
            <person name="Boerjan W."/>
            <person name="Brun A."/>
            <person name="Brunner A."/>
            <person name="Busov V."/>
            <person name="Campbell M."/>
            <person name="Carlson J."/>
            <person name="Chalot M."/>
            <person name="Chapman J."/>
            <person name="Chen G.L."/>
            <person name="Cooper D."/>
            <person name="Coutinho P.M."/>
            <person name="Couturier J."/>
            <person name="Covert S."/>
            <person name="Cronk Q."/>
            <person name="Cunningham R."/>
            <person name="Davis J."/>
            <person name="Degroeve S."/>
            <person name="Dejardin A."/>
            <person name="Depamphilis C."/>
            <person name="Detter J."/>
            <person name="Dirks B."/>
            <person name="Dubchak I."/>
            <person name="Duplessis S."/>
            <person name="Ehlting J."/>
            <person name="Ellis B."/>
            <person name="Gendler K."/>
            <person name="Goodstein D."/>
            <person name="Gribskov M."/>
            <person name="Grimwood J."/>
            <person name="Groover A."/>
            <person name="Gunter L."/>
            <person name="Hamberger B."/>
            <person name="Heinze B."/>
            <person name="Helariutta Y."/>
            <person name="Henrissat B."/>
            <person name="Holligan D."/>
            <person name="Holt R."/>
            <person name="Huang W."/>
            <person name="Islam-Faridi N."/>
            <person name="Jones S."/>
            <person name="Jones-Rhoades M."/>
            <person name="Jorgensen R."/>
            <person name="Joshi C."/>
            <person name="Kangasjarvi J."/>
            <person name="Karlsson J."/>
            <person name="Kelleher C."/>
            <person name="Kirkpatrick R."/>
            <person name="Kirst M."/>
            <person name="Kohler A."/>
            <person name="Kalluri U."/>
            <person name="Larimer F."/>
            <person name="Leebens-Mack J."/>
            <person name="Leple J.C."/>
            <person name="Locascio P."/>
            <person name="Lou Y."/>
            <person name="Lucas S."/>
            <person name="Martin F."/>
            <person name="Montanini B."/>
            <person name="Napoli C."/>
            <person name="Nelson D.R."/>
            <person name="Nelson C."/>
            <person name="Nieminen K."/>
            <person name="Nilsson O."/>
            <person name="Pereda V."/>
            <person name="Peter G."/>
            <person name="Philippe R."/>
            <person name="Pilate G."/>
            <person name="Poliakov A."/>
            <person name="Razumovskaya J."/>
            <person name="Richardson P."/>
            <person name="Rinaldi C."/>
            <person name="Ritland K."/>
            <person name="Rouze P."/>
            <person name="Ryaboy D."/>
            <person name="Schmutz J."/>
            <person name="Schrader J."/>
            <person name="Segerman B."/>
            <person name="Shin H."/>
            <person name="Siddiqui A."/>
            <person name="Sterky F."/>
            <person name="Terry A."/>
            <person name="Tsai C.J."/>
            <person name="Uberbacher E."/>
            <person name="Unneberg P."/>
            <person name="Vahala J."/>
            <person name="Wall K."/>
            <person name="Wessler S."/>
            <person name="Yang G."/>
            <person name="Yin T."/>
            <person name="Douglas C."/>
            <person name="Marra M."/>
            <person name="Sandberg G."/>
            <person name="Van de Peer Y."/>
            <person name="Rokhsar D."/>
        </authorList>
    </citation>
    <scope>NUCLEOTIDE SEQUENCE [LARGE SCALE GENOMIC DNA]</scope>
    <source>
        <strain evidence="2">cv. Nisqually</strain>
    </source>
</reference>
<keyword evidence="2" id="KW-1185">Reference proteome</keyword>
<dbReference type="HOGENOM" id="CLU_2296530_0_0_1"/>
<proteinExistence type="predicted"/>
<dbReference type="Proteomes" id="UP000006729">
    <property type="component" value="Chromosome 16"/>
</dbReference>
<accession>U7E1V9</accession>
<dbReference type="EMBL" id="CM009305">
    <property type="protein sequence ID" value="PNS97269.1"/>
    <property type="molecule type" value="Genomic_DNA"/>
</dbReference>
<sequence>MEMGEVADGVEAEISTGEAGEERTDLQLLWGTMTVGLREERSDGAETAKGGPWLCVVGWKRKRRWGTVCRLSGEAAVLGQSFVFKGGSNGLSRSEAREGAV</sequence>
<gene>
    <name evidence="1" type="ORF">POPTR_016G012000</name>
</gene>
<organism evidence="1 2">
    <name type="scientific">Populus trichocarpa</name>
    <name type="common">Western balsam poplar</name>
    <name type="synonym">Populus balsamifera subsp. trichocarpa</name>
    <dbReference type="NCBI Taxonomy" id="3694"/>
    <lineage>
        <taxon>Eukaryota</taxon>
        <taxon>Viridiplantae</taxon>
        <taxon>Streptophyta</taxon>
        <taxon>Embryophyta</taxon>
        <taxon>Tracheophyta</taxon>
        <taxon>Spermatophyta</taxon>
        <taxon>Magnoliopsida</taxon>
        <taxon>eudicotyledons</taxon>
        <taxon>Gunneridae</taxon>
        <taxon>Pentapetalae</taxon>
        <taxon>rosids</taxon>
        <taxon>fabids</taxon>
        <taxon>Malpighiales</taxon>
        <taxon>Salicaceae</taxon>
        <taxon>Saliceae</taxon>
        <taxon>Populus</taxon>
    </lineage>
</organism>
<evidence type="ECO:0000313" key="1">
    <source>
        <dbReference type="EMBL" id="PNS97269.1"/>
    </source>
</evidence>
<dbReference type="InParanoid" id="U7E1V9"/>
<protein>
    <submittedName>
        <fullName evidence="1">Uncharacterized protein</fullName>
    </submittedName>
</protein>
<dbReference type="AlphaFoldDB" id="U7E1V9"/>
<evidence type="ECO:0000313" key="2">
    <source>
        <dbReference type="Proteomes" id="UP000006729"/>
    </source>
</evidence>
<name>U7E1V9_POPTR</name>